<sequence length="332" mass="37522">MQTNRLVSAELGSLWQCYVSESMSHCFMNYFDRTMDEPEGKQLLGRLLDLQKGHLAALRHFFEREGIPLPRGFMEEDVNLSAPKLFNDAFVIQFVAFMNQVAIEQSQMAVASAPNTELRRFYLQRMHAYAELEDFTFELMLENGLFVRAPYVPYPKEVSFVKEHSFLAGMFGNKQPLNVLEVSHLFINSIRNQLGTLLLTGLIQTVQEPEIREYLLKGKQLAREIAGIFDSVTKEAELPPSALVSVEVTDSTEPPFSDRLILNFVVALNVYGLGIYGYSLAQTTRADLATQLVRIIGETGKYGTEGAQLLIKYGYMEAPPTSPDREELAKQE</sequence>
<accession>A0A1Y0IKD1</accession>
<dbReference type="EMBL" id="CP021434">
    <property type="protein sequence ID" value="ARU60740.1"/>
    <property type="molecule type" value="Genomic_DNA"/>
</dbReference>
<gene>
    <name evidence="1" type="ORF">CBW65_06290</name>
</gene>
<reference evidence="2" key="1">
    <citation type="submission" date="2017-05" db="EMBL/GenBank/DDBJ databases">
        <authorList>
            <person name="Sung H."/>
        </authorList>
    </citation>
    <scope>NUCLEOTIDE SEQUENCE [LARGE SCALE GENOMIC DNA]</scope>
    <source>
        <strain evidence="2">AR23208</strain>
    </source>
</reference>
<dbReference type="Pfam" id="PF11553">
    <property type="entry name" value="DUF3231"/>
    <property type="match status" value="2"/>
</dbReference>
<dbReference type="InterPro" id="IPR012347">
    <property type="entry name" value="Ferritin-like"/>
</dbReference>
<dbReference type="OrthoDB" id="1675670at2"/>
<dbReference type="KEGG" id="tum:CBW65_06290"/>
<dbReference type="AlphaFoldDB" id="A0A1Y0IKD1"/>
<proteinExistence type="predicted"/>
<dbReference type="RefSeq" id="WP_087456131.1">
    <property type="nucleotide sequence ID" value="NZ_CP021434.1"/>
</dbReference>
<dbReference type="Proteomes" id="UP000195437">
    <property type="component" value="Chromosome"/>
</dbReference>
<dbReference type="InterPro" id="IPR021617">
    <property type="entry name" value="DUF3231"/>
</dbReference>
<organism evidence="1 2">
    <name type="scientific">Tumebacillus avium</name>
    <dbReference type="NCBI Taxonomy" id="1903704"/>
    <lineage>
        <taxon>Bacteria</taxon>
        <taxon>Bacillati</taxon>
        <taxon>Bacillota</taxon>
        <taxon>Bacilli</taxon>
        <taxon>Bacillales</taxon>
        <taxon>Alicyclobacillaceae</taxon>
        <taxon>Tumebacillus</taxon>
    </lineage>
</organism>
<protein>
    <recommendedName>
        <fullName evidence="3">DUF3231 family protein</fullName>
    </recommendedName>
</protein>
<name>A0A1Y0IKD1_9BACL</name>
<evidence type="ECO:0000313" key="1">
    <source>
        <dbReference type="EMBL" id="ARU60740.1"/>
    </source>
</evidence>
<keyword evidence="2" id="KW-1185">Reference proteome</keyword>
<evidence type="ECO:0008006" key="3">
    <source>
        <dbReference type="Google" id="ProtNLM"/>
    </source>
</evidence>
<dbReference type="Gene3D" id="1.20.1260.10">
    <property type="match status" value="2"/>
</dbReference>
<evidence type="ECO:0000313" key="2">
    <source>
        <dbReference type="Proteomes" id="UP000195437"/>
    </source>
</evidence>